<dbReference type="RefSeq" id="WP_123688146.1">
    <property type="nucleotide sequence ID" value="NZ_AP019700.1"/>
</dbReference>
<dbReference type="PIRSF" id="PIRSF017082">
    <property type="entry name" value="YflP"/>
    <property type="match status" value="1"/>
</dbReference>
<proteinExistence type="inferred from homology"/>
<dbReference type="CDD" id="cd07012">
    <property type="entry name" value="PBP2_Bug_TTT"/>
    <property type="match status" value="1"/>
</dbReference>
<evidence type="ECO:0000313" key="4">
    <source>
        <dbReference type="Proteomes" id="UP000278222"/>
    </source>
</evidence>
<dbReference type="Gene3D" id="3.40.190.10">
    <property type="entry name" value="Periplasmic binding protein-like II"/>
    <property type="match status" value="1"/>
</dbReference>
<evidence type="ECO:0000256" key="2">
    <source>
        <dbReference type="SAM" id="SignalP"/>
    </source>
</evidence>
<protein>
    <submittedName>
        <fullName evidence="3">Tripartite-type tricarboxylate transporter receptor subunit TctC</fullName>
    </submittedName>
</protein>
<dbReference type="Pfam" id="PF03401">
    <property type="entry name" value="TctC"/>
    <property type="match status" value="1"/>
</dbReference>
<keyword evidence="2" id="KW-0732">Signal</keyword>
<dbReference type="PANTHER" id="PTHR42928">
    <property type="entry name" value="TRICARBOXYLATE-BINDING PROTEIN"/>
    <property type="match status" value="1"/>
</dbReference>
<name>A0A3N1MDL8_9PROT</name>
<dbReference type="InterPro" id="IPR005064">
    <property type="entry name" value="BUG"/>
</dbReference>
<feature type="chain" id="PRO_5017954758" evidence="2">
    <location>
        <begin position="20"/>
        <end position="324"/>
    </location>
</feature>
<evidence type="ECO:0000313" key="3">
    <source>
        <dbReference type="EMBL" id="ROQ01379.1"/>
    </source>
</evidence>
<dbReference type="SUPFAM" id="SSF53850">
    <property type="entry name" value="Periplasmic binding protein-like II"/>
    <property type="match status" value="1"/>
</dbReference>
<dbReference type="InterPro" id="IPR042100">
    <property type="entry name" value="Bug_dom1"/>
</dbReference>
<dbReference type="EMBL" id="RJKX01000011">
    <property type="protein sequence ID" value="ROQ01379.1"/>
    <property type="molecule type" value="Genomic_DNA"/>
</dbReference>
<evidence type="ECO:0000256" key="1">
    <source>
        <dbReference type="ARBA" id="ARBA00006987"/>
    </source>
</evidence>
<comment type="similarity">
    <text evidence="1">Belongs to the UPF0065 (bug) family.</text>
</comment>
<gene>
    <name evidence="3" type="ORF">EDC65_0557</name>
</gene>
<dbReference type="Gene3D" id="3.40.190.150">
    <property type="entry name" value="Bordetella uptake gene, domain 1"/>
    <property type="match status" value="1"/>
</dbReference>
<dbReference type="AlphaFoldDB" id="A0A3N1MDL8"/>
<sequence>MNRRTLLALAAGTAMVAFAGTAAAAWPTRPITLIVPWGAGGGTDATARVIGSLLEKELGQPVNVVNRTGGSGVVGHTAIATAAPDGYTLGIMTVEINMMHWQGLTQLTHQSYTPVAIYNNDPAGVQVATDAPYKTIKDLLDAVKASPGKLKSSGTGQGGIWHLAIAGMLKGAGIEPNAAPWVPSQGAASGLQDMVAGGVQIVPCSIPEARAMLDAGKVRSLAIMDSKRNPAYPDVPTLKEATGIDWNMAAWRAVVGPKGLPKEVMDRLLPALKKAHESKEFRDFMAKQGFGLLWSEGAEATAFLTKSNEDLGAVMKAVGLAKTN</sequence>
<organism evidence="3 4">
    <name type="scientific">Stella humosa</name>
    <dbReference type="NCBI Taxonomy" id="94"/>
    <lineage>
        <taxon>Bacteria</taxon>
        <taxon>Pseudomonadati</taxon>
        <taxon>Pseudomonadota</taxon>
        <taxon>Alphaproteobacteria</taxon>
        <taxon>Rhodospirillales</taxon>
        <taxon>Stellaceae</taxon>
        <taxon>Stella</taxon>
    </lineage>
</organism>
<reference evidence="3 4" key="1">
    <citation type="submission" date="2018-11" db="EMBL/GenBank/DDBJ databases">
        <title>Genomic Encyclopedia of Type Strains, Phase IV (KMG-IV): sequencing the most valuable type-strain genomes for metagenomic binning, comparative biology and taxonomic classification.</title>
        <authorList>
            <person name="Goeker M."/>
        </authorList>
    </citation>
    <scope>NUCLEOTIDE SEQUENCE [LARGE SCALE GENOMIC DNA]</scope>
    <source>
        <strain evidence="3 4">DSM 5900</strain>
    </source>
</reference>
<dbReference type="Proteomes" id="UP000278222">
    <property type="component" value="Unassembled WGS sequence"/>
</dbReference>
<keyword evidence="4" id="KW-1185">Reference proteome</keyword>
<comment type="caution">
    <text evidence="3">The sequence shown here is derived from an EMBL/GenBank/DDBJ whole genome shotgun (WGS) entry which is preliminary data.</text>
</comment>
<accession>A0A3N1MDL8</accession>
<dbReference type="OrthoDB" id="7250553at2"/>
<keyword evidence="3" id="KW-0675">Receptor</keyword>
<dbReference type="PANTHER" id="PTHR42928:SF5">
    <property type="entry name" value="BLR1237 PROTEIN"/>
    <property type="match status" value="1"/>
</dbReference>
<feature type="signal peptide" evidence="2">
    <location>
        <begin position="1"/>
        <end position="19"/>
    </location>
</feature>